<name>A0ABV7Y4M7_9ACTN</name>
<keyword evidence="2" id="KW-1185">Reference proteome</keyword>
<evidence type="ECO:0000313" key="2">
    <source>
        <dbReference type="Proteomes" id="UP001595699"/>
    </source>
</evidence>
<gene>
    <name evidence="1" type="ORF">ACFOUW_01725</name>
</gene>
<dbReference type="EMBL" id="JBHRZH010000001">
    <property type="protein sequence ID" value="MFC3759546.1"/>
    <property type="molecule type" value="Genomic_DNA"/>
</dbReference>
<accession>A0ABV7Y4M7</accession>
<dbReference type="RefSeq" id="WP_205122074.1">
    <property type="nucleotide sequence ID" value="NZ_JAFBCM010000001.1"/>
</dbReference>
<reference evidence="2" key="1">
    <citation type="journal article" date="2019" name="Int. J. Syst. Evol. Microbiol.">
        <title>The Global Catalogue of Microorganisms (GCM) 10K type strain sequencing project: providing services to taxonomists for standard genome sequencing and annotation.</title>
        <authorList>
            <consortium name="The Broad Institute Genomics Platform"/>
            <consortium name="The Broad Institute Genome Sequencing Center for Infectious Disease"/>
            <person name="Wu L."/>
            <person name="Ma J."/>
        </authorList>
    </citation>
    <scope>NUCLEOTIDE SEQUENCE [LARGE SCALE GENOMIC DNA]</scope>
    <source>
        <strain evidence="2">CGMCC 4.7241</strain>
    </source>
</reference>
<comment type="caution">
    <text evidence="1">The sequence shown here is derived from an EMBL/GenBank/DDBJ whole genome shotgun (WGS) entry which is preliminary data.</text>
</comment>
<organism evidence="1 2">
    <name type="scientific">Tenggerimyces flavus</name>
    <dbReference type="NCBI Taxonomy" id="1708749"/>
    <lineage>
        <taxon>Bacteria</taxon>
        <taxon>Bacillati</taxon>
        <taxon>Actinomycetota</taxon>
        <taxon>Actinomycetes</taxon>
        <taxon>Propionibacteriales</taxon>
        <taxon>Nocardioidaceae</taxon>
        <taxon>Tenggerimyces</taxon>
    </lineage>
</organism>
<proteinExistence type="predicted"/>
<protein>
    <submittedName>
        <fullName evidence="1">Uncharacterized protein</fullName>
    </submittedName>
</protein>
<evidence type="ECO:0000313" key="1">
    <source>
        <dbReference type="EMBL" id="MFC3759546.1"/>
    </source>
</evidence>
<sequence length="52" mass="5524">MSSRSRLLAEIATSVPPAETEVRLRRAVVLGGGIAGPALLARVLWRSLTPAR</sequence>
<dbReference type="Proteomes" id="UP001595699">
    <property type="component" value="Unassembled WGS sequence"/>
</dbReference>